<keyword evidence="3" id="KW-0233">DNA recombination</keyword>
<keyword evidence="2 4" id="KW-0238">DNA-binding</keyword>
<evidence type="ECO:0000259" key="5">
    <source>
        <dbReference type="PROSITE" id="PS51898"/>
    </source>
</evidence>
<dbReference type="InterPro" id="IPR010998">
    <property type="entry name" value="Integrase_recombinase_N"/>
</dbReference>
<dbReference type="Pfam" id="PF00589">
    <property type="entry name" value="Phage_integrase"/>
    <property type="match status" value="1"/>
</dbReference>
<proteinExistence type="inferred from homology"/>
<feature type="domain" description="Tyr recombinase" evidence="5">
    <location>
        <begin position="185"/>
        <end position="378"/>
    </location>
</feature>
<comment type="similarity">
    <text evidence="1">Belongs to the 'phage' integrase family.</text>
</comment>
<dbReference type="GO" id="GO:0015074">
    <property type="term" value="P:DNA integration"/>
    <property type="evidence" value="ECO:0007669"/>
    <property type="project" value="InterPro"/>
</dbReference>
<evidence type="ECO:0000256" key="3">
    <source>
        <dbReference type="ARBA" id="ARBA00023172"/>
    </source>
</evidence>
<evidence type="ECO:0000313" key="7">
    <source>
        <dbReference type="EMBL" id="RDZ06675.1"/>
    </source>
</evidence>
<evidence type="ECO:0000256" key="1">
    <source>
        <dbReference type="ARBA" id="ARBA00008857"/>
    </source>
</evidence>
<sequence>MQNISLMNIGTEIRKRKENFHKVVSLMLNTTYYDALEERNEHHQRKNEGMFSDFTDEDMMYYYVHQRKHIRKNRERKENTKIEYLRILLQFYQYAIESESFLRQDVDHYIEETIFKNLRPWHIRNYQMYLSTALLGKGGKPYSPATLDAKMTILKSFMKWLHETKYIQYPLHKEILSTSLSEQEIPNRDLYYHEVKQILDYYKDHPINHGLLTMLAMTGLRVQEIANASWGDVYLDSLSGHYRLRGVGKGGKKFDKLLHPSLYERILAFRARRHVSTALNTSDQGPLFPSKDGGYYHYKNLSNYIVRIIERTELPFVKERADRITPHYFRHFYAIYSRQQGADIFLIQKELGHSDRKTTERYLEKVLQREQEIGLMWKEQDF</sequence>
<reference evidence="7 8" key="1">
    <citation type="journal article" date="2018" name="Appl. Environ. Microbiol.">
        <title>Antimicrobial susceptibility testing and tentative epidemiological cut-off values of five Bacillus species relevant for use as animal feed additives or for plant protection.</title>
        <authorList>
            <person name="Agerso Y."/>
            <person name="Stuer-Lauridsen B."/>
            <person name="Bjerre K."/>
            <person name="Jensen M.G."/>
            <person name="Johansen E."/>
            <person name="Bennedsen M."/>
            <person name="Brockmann E."/>
            <person name="Nielsen B."/>
        </authorList>
    </citation>
    <scope>NUCLEOTIDE SEQUENCE [LARGE SCALE GENOMIC DNA]</scope>
    <source>
        <strain evidence="7 8">CHCC20162</strain>
    </source>
</reference>
<dbReference type="Gene3D" id="1.10.150.130">
    <property type="match status" value="1"/>
</dbReference>
<evidence type="ECO:0000256" key="2">
    <source>
        <dbReference type="ARBA" id="ARBA00023125"/>
    </source>
</evidence>
<dbReference type="SUPFAM" id="SSF56349">
    <property type="entry name" value="DNA breaking-rejoining enzymes"/>
    <property type="match status" value="1"/>
</dbReference>
<dbReference type="InterPro" id="IPR011010">
    <property type="entry name" value="DNA_brk_join_enz"/>
</dbReference>
<organism evidence="7 8">
    <name type="scientific">Priestia megaterium</name>
    <name type="common">Bacillus megaterium</name>
    <dbReference type="NCBI Taxonomy" id="1404"/>
    <lineage>
        <taxon>Bacteria</taxon>
        <taxon>Bacillati</taxon>
        <taxon>Bacillota</taxon>
        <taxon>Bacilli</taxon>
        <taxon>Bacillales</taxon>
        <taxon>Bacillaceae</taxon>
        <taxon>Priestia</taxon>
    </lineage>
</organism>
<dbReference type="RefSeq" id="WP_116078612.1">
    <property type="nucleotide sequence ID" value="NZ_CP187638.1"/>
</dbReference>
<dbReference type="InterPro" id="IPR044068">
    <property type="entry name" value="CB"/>
</dbReference>
<dbReference type="InterPro" id="IPR013762">
    <property type="entry name" value="Integrase-like_cat_sf"/>
</dbReference>
<protein>
    <submittedName>
        <fullName evidence="7">Site-specific integrase</fullName>
    </submittedName>
</protein>
<evidence type="ECO:0000256" key="4">
    <source>
        <dbReference type="PROSITE-ProRule" id="PRU01248"/>
    </source>
</evidence>
<dbReference type="InterPro" id="IPR050090">
    <property type="entry name" value="Tyrosine_recombinase_XerCD"/>
</dbReference>
<feature type="domain" description="Core-binding (CB)" evidence="6">
    <location>
        <begin position="53"/>
        <end position="162"/>
    </location>
</feature>
<dbReference type="PANTHER" id="PTHR30349">
    <property type="entry name" value="PHAGE INTEGRASE-RELATED"/>
    <property type="match status" value="1"/>
</dbReference>
<dbReference type="AlphaFoldDB" id="A0A3D8WTX7"/>
<dbReference type="PANTHER" id="PTHR30349:SF41">
    <property type="entry name" value="INTEGRASE_RECOMBINASE PROTEIN MJ0367-RELATED"/>
    <property type="match status" value="1"/>
</dbReference>
<dbReference type="GO" id="GO:0006310">
    <property type="term" value="P:DNA recombination"/>
    <property type="evidence" value="ECO:0007669"/>
    <property type="project" value="UniProtKB-KW"/>
</dbReference>
<dbReference type="PROSITE" id="PS51900">
    <property type="entry name" value="CB"/>
    <property type="match status" value="1"/>
</dbReference>
<accession>A0A3D8WTX7</accession>
<dbReference type="GO" id="GO:0003677">
    <property type="term" value="F:DNA binding"/>
    <property type="evidence" value="ECO:0007669"/>
    <property type="project" value="UniProtKB-UniRule"/>
</dbReference>
<dbReference type="EMBL" id="PQWM01000059">
    <property type="protein sequence ID" value="RDZ06675.1"/>
    <property type="molecule type" value="Genomic_DNA"/>
</dbReference>
<gene>
    <name evidence="7" type="ORF">C3744_28255</name>
</gene>
<dbReference type="Proteomes" id="UP000256519">
    <property type="component" value="Unassembled WGS sequence"/>
</dbReference>
<dbReference type="InterPro" id="IPR002104">
    <property type="entry name" value="Integrase_catalytic"/>
</dbReference>
<evidence type="ECO:0000259" key="6">
    <source>
        <dbReference type="PROSITE" id="PS51900"/>
    </source>
</evidence>
<dbReference type="PROSITE" id="PS51898">
    <property type="entry name" value="TYR_RECOMBINASE"/>
    <property type="match status" value="1"/>
</dbReference>
<name>A0A3D8WTX7_PRIMG</name>
<evidence type="ECO:0000313" key="8">
    <source>
        <dbReference type="Proteomes" id="UP000256519"/>
    </source>
</evidence>
<dbReference type="Gene3D" id="1.10.443.10">
    <property type="entry name" value="Intergrase catalytic core"/>
    <property type="match status" value="1"/>
</dbReference>
<dbReference type="CDD" id="cd00397">
    <property type="entry name" value="DNA_BRE_C"/>
    <property type="match status" value="1"/>
</dbReference>
<comment type="caution">
    <text evidence="7">The sequence shown here is derived from an EMBL/GenBank/DDBJ whole genome shotgun (WGS) entry which is preliminary data.</text>
</comment>